<feature type="transmembrane region" description="Helical" evidence="7">
    <location>
        <begin position="147"/>
        <end position="167"/>
    </location>
</feature>
<feature type="compositionally biased region" description="Polar residues" evidence="6">
    <location>
        <begin position="1"/>
        <end position="18"/>
    </location>
</feature>
<organism evidence="9 10">
    <name type="scientific">Aspergillus steynii IBT 23096</name>
    <dbReference type="NCBI Taxonomy" id="1392250"/>
    <lineage>
        <taxon>Eukaryota</taxon>
        <taxon>Fungi</taxon>
        <taxon>Dikarya</taxon>
        <taxon>Ascomycota</taxon>
        <taxon>Pezizomycotina</taxon>
        <taxon>Eurotiomycetes</taxon>
        <taxon>Eurotiomycetidae</taxon>
        <taxon>Eurotiales</taxon>
        <taxon>Aspergillaceae</taxon>
        <taxon>Aspergillus</taxon>
        <taxon>Aspergillus subgen. Circumdati</taxon>
    </lineage>
</organism>
<dbReference type="PROSITE" id="PS50850">
    <property type="entry name" value="MFS"/>
    <property type="match status" value="1"/>
</dbReference>
<dbReference type="InterPro" id="IPR011701">
    <property type="entry name" value="MFS"/>
</dbReference>
<feature type="transmembrane region" description="Helical" evidence="7">
    <location>
        <begin position="173"/>
        <end position="191"/>
    </location>
</feature>
<dbReference type="FunFam" id="1.20.1250.20:FF:000011">
    <property type="entry name" value="MFS multidrug transporter, putative"/>
    <property type="match status" value="1"/>
</dbReference>
<evidence type="ECO:0000313" key="9">
    <source>
        <dbReference type="EMBL" id="PLB47918.1"/>
    </source>
</evidence>
<name>A0A2I2G4W7_9EURO</name>
<comment type="subcellular location">
    <subcellularLocation>
        <location evidence="1">Membrane</location>
        <topology evidence="1">Multi-pass membrane protein</topology>
    </subcellularLocation>
</comment>
<dbReference type="SUPFAM" id="SSF103473">
    <property type="entry name" value="MFS general substrate transporter"/>
    <property type="match status" value="1"/>
</dbReference>
<keyword evidence="10" id="KW-1185">Reference proteome</keyword>
<evidence type="ECO:0000256" key="5">
    <source>
        <dbReference type="ARBA" id="ARBA00023136"/>
    </source>
</evidence>
<evidence type="ECO:0000256" key="1">
    <source>
        <dbReference type="ARBA" id="ARBA00004141"/>
    </source>
</evidence>
<feature type="region of interest" description="Disordered" evidence="6">
    <location>
        <begin position="1"/>
        <end position="61"/>
    </location>
</feature>
<feature type="transmembrane region" description="Helical" evidence="7">
    <location>
        <begin position="345"/>
        <end position="364"/>
    </location>
</feature>
<feature type="transmembrane region" description="Helical" evidence="7">
    <location>
        <begin position="75"/>
        <end position="95"/>
    </location>
</feature>
<dbReference type="EMBL" id="MSFO01000005">
    <property type="protein sequence ID" value="PLB47918.1"/>
    <property type="molecule type" value="Genomic_DNA"/>
</dbReference>
<keyword evidence="5 7" id="KW-0472">Membrane</keyword>
<dbReference type="AlphaFoldDB" id="A0A2I2G4W7"/>
<dbReference type="InterPro" id="IPR036259">
    <property type="entry name" value="MFS_trans_sf"/>
</dbReference>
<evidence type="ECO:0000256" key="2">
    <source>
        <dbReference type="ARBA" id="ARBA00008335"/>
    </source>
</evidence>
<feature type="transmembrane region" description="Helical" evidence="7">
    <location>
        <begin position="482"/>
        <end position="501"/>
    </location>
</feature>
<proteinExistence type="inferred from homology"/>
<feature type="transmembrane region" description="Helical" evidence="7">
    <location>
        <begin position="232"/>
        <end position="252"/>
    </location>
</feature>
<feature type="transmembrane region" description="Helical" evidence="7">
    <location>
        <begin position="441"/>
        <end position="462"/>
    </location>
</feature>
<keyword evidence="3 7" id="KW-0812">Transmembrane</keyword>
<dbReference type="CDD" id="cd17323">
    <property type="entry name" value="MFS_Tpo1_MDR_like"/>
    <property type="match status" value="1"/>
</dbReference>
<dbReference type="Gene3D" id="1.20.1250.20">
    <property type="entry name" value="MFS general substrate transporter like domains"/>
    <property type="match status" value="1"/>
</dbReference>
<evidence type="ECO:0000256" key="4">
    <source>
        <dbReference type="ARBA" id="ARBA00022989"/>
    </source>
</evidence>
<evidence type="ECO:0000259" key="8">
    <source>
        <dbReference type="PROSITE" id="PS50850"/>
    </source>
</evidence>
<dbReference type="PANTHER" id="PTHR23502">
    <property type="entry name" value="MAJOR FACILITATOR SUPERFAMILY"/>
    <property type="match status" value="1"/>
</dbReference>
<dbReference type="VEuPathDB" id="FungiDB:P170DRAFT_410307"/>
<dbReference type="RefSeq" id="XP_024703220.1">
    <property type="nucleotide sequence ID" value="XM_024846841.1"/>
</dbReference>
<dbReference type="Pfam" id="PF07690">
    <property type="entry name" value="MFS_1"/>
    <property type="match status" value="1"/>
</dbReference>
<dbReference type="OrthoDB" id="5296287at2759"/>
<dbReference type="GeneID" id="36554540"/>
<dbReference type="GO" id="GO:0016020">
    <property type="term" value="C:membrane"/>
    <property type="evidence" value="ECO:0007669"/>
    <property type="project" value="UniProtKB-SubCell"/>
</dbReference>
<dbReference type="Proteomes" id="UP000234275">
    <property type="component" value="Unassembled WGS sequence"/>
</dbReference>
<comment type="similarity">
    <text evidence="2">Belongs to the major facilitator superfamily.</text>
</comment>
<gene>
    <name evidence="9" type="ORF">P170DRAFT_410307</name>
</gene>
<reference evidence="9 10" key="1">
    <citation type="submission" date="2016-12" db="EMBL/GenBank/DDBJ databases">
        <title>The genomes of Aspergillus section Nigri reveals drivers in fungal speciation.</title>
        <authorList>
            <consortium name="DOE Joint Genome Institute"/>
            <person name="Vesth T.C."/>
            <person name="Nybo J."/>
            <person name="Theobald S."/>
            <person name="Brandl J."/>
            <person name="Frisvad J.C."/>
            <person name="Nielsen K.F."/>
            <person name="Lyhne E.K."/>
            <person name="Kogle M.E."/>
            <person name="Kuo A."/>
            <person name="Riley R."/>
            <person name="Clum A."/>
            <person name="Nolan M."/>
            <person name="Lipzen A."/>
            <person name="Salamov A."/>
            <person name="Henrissat B."/>
            <person name="Wiebenga A."/>
            <person name="De Vries R.P."/>
            <person name="Grigoriev I.V."/>
            <person name="Mortensen U.H."/>
            <person name="Andersen M.R."/>
            <person name="Baker S.E."/>
        </authorList>
    </citation>
    <scope>NUCLEOTIDE SEQUENCE [LARGE SCALE GENOMIC DNA]</scope>
    <source>
        <strain evidence="9 10">IBT 23096</strain>
    </source>
</reference>
<feature type="transmembrane region" description="Helical" evidence="7">
    <location>
        <begin position="410"/>
        <end position="429"/>
    </location>
</feature>
<feature type="transmembrane region" description="Helical" evidence="7">
    <location>
        <begin position="300"/>
        <end position="325"/>
    </location>
</feature>
<evidence type="ECO:0000256" key="6">
    <source>
        <dbReference type="SAM" id="MobiDB-lite"/>
    </source>
</evidence>
<evidence type="ECO:0000313" key="10">
    <source>
        <dbReference type="Proteomes" id="UP000234275"/>
    </source>
</evidence>
<dbReference type="PANTHER" id="PTHR23502:SF68">
    <property type="entry name" value="MULTIDRUG TRANSPORTER, PUTATIVE (AFU_ORTHOLOGUE AFUA_3G01120)-RELATED"/>
    <property type="match status" value="1"/>
</dbReference>
<dbReference type="InterPro" id="IPR020846">
    <property type="entry name" value="MFS_dom"/>
</dbReference>
<dbReference type="GO" id="GO:0022857">
    <property type="term" value="F:transmembrane transporter activity"/>
    <property type="evidence" value="ECO:0007669"/>
    <property type="project" value="InterPro"/>
</dbReference>
<feature type="transmembrane region" description="Helical" evidence="7">
    <location>
        <begin position="385"/>
        <end position="404"/>
    </location>
</feature>
<comment type="caution">
    <text evidence="9">The sequence shown here is derived from an EMBL/GenBank/DDBJ whole genome shotgun (WGS) entry which is preliminary data.</text>
</comment>
<keyword evidence="4 7" id="KW-1133">Transmembrane helix</keyword>
<feature type="domain" description="Major facilitator superfamily (MFS) profile" evidence="8">
    <location>
        <begin position="77"/>
        <end position="505"/>
    </location>
</feature>
<feature type="transmembrane region" description="Helical" evidence="7">
    <location>
        <begin position="115"/>
        <end position="135"/>
    </location>
</feature>
<feature type="compositionally biased region" description="Acidic residues" evidence="6">
    <location>
        <begin position="39"/>
        <end position="52"/>
    </location>
</feature>
<sequence>MSPQTTHDSAVSLPTSYLSDAEKKDVHVEAASIRPTDSSDAELGESSQDEDDKLVHWDGPNDPENPMNWTSFRKWLTIALISISSYNVSLVSTIFSPAVPAVQEEFNNHDDSISSLMVSVYVMGAAIGPLILTPITEMSGRLPMTHAANFLFLAADIVCAASVNMPMLIVSRLFMGMASSVPVTVGGGFVSDMMKMDERGTAMTIWTVGPLLGFVTGPIFGGYMVQNVGWRWTVWLEAIVGAIVAIASLFLLRETYAPTILQKKAMKLQKETGFHYRTKYETGQTACQMLRVSLTRPIKFLFLSPIVMIVSLYSAVTYSYMYILFTTFTEMFESMYNFTPGEAGLGYLGIGLGFTLGQITVGYFSDRYVRRQEKIHGKMRPEDRLPPLVVGCCLVPIGLLWYGWSAEYHTHWIVPIMGTFFLGIGIYYVHLVTQVYLVDAYTLYAASAVSAELCLRSIFGATIPLAGTHLYNNFGMGWGNSLLAFIAAAFAPTTVFLLKYGESIRTNPKFRPNMN</sequence>
<dbReference type="STRING" id="1392250.A0A2I2G4W7"/>
<evidence type="ECO:0000256" key="3">
    <source>
        <dbReference type="ARBA" id="ARBA00022692"/>
    </source>
</evidence>
<evidence type="ECO:0000256" key="7">
    <source>
        <dbReference type="SAM" id="Phobius"/>
    </source>
</evidence>
<feature type="transmembrane region" description="Helical" evidence="7">
    <location>
        <begin position="203"/>
        <end position="226"/>
    </location>
</feature>
<protein>
    <submittedName>
        <fullName evidence="9">Synaptic vesicle transporter</fullName>
    </submittedName>
</protein>
<accession>A0A2I2G4W7</accession>